<feature type="transmembrane region" description="Helical" evidence="16">
    <location>
        <begin position="446"/>
        <end position="466"/>
    </location>
</feature>
<evidence type="ECO:0000256" key="5">
    <source>
        <dbReference type="ARBA" id="ARBA00022660"/>
    </source>
</evidence>
<dbReference type="InterPro" id="IPR001516">
    <property type="entry name" value="Proton_antipo_N"/>
</dbReference>
<gene>
    <name evidence="20" type="primary">ND5</name>
</gene>
<evidence type="ECO:0000256" key="12">
    <source>
        <dbReference type="ARBA" id="ARBA00023075"/>
    </source>
</evidence>
<keyword evidence="12 16" id="KW-0830">Ubiquinone</keyword>
<feature type="transmembrane region" description="Helical" evidence="16">
    <location>
        <begin position="137"/>
        <end position="157"/>
    </location>
</feature>
<evidence type="ECO:0000256" key="1">
    <source>
        <dbReference type="ARBA" id="ARBA00004448"/>
    </source>
</evidence>
<evidence type="ECO:0000256" key="9">
    <source>
        <dbReference type="ARBA" id="ARBA00022982"/>
    </source>
</evidence>
<comment type="function">
    <text evidence="16">Core subunit of the mitochondrial membrane respiratory chain NADH dehydrogenase (Complex I) which catalyzes electron transfer from NADH through the respiratory chain, using ubiquinone as an electron acceptor. Essential for the catalytic activity and assembly of complex I.</text>
</comment>
<evidence type="ECO:0000256" key="6">
    <source>
        <dbReference type="ARBA" id="ARBA00022692"/>
    </source>
</evidence>
<dbReference type="Pfam" id="PF00662">
    <property type="entry name" value="Proton_antipo_N"/>
    <property type="match status" value="1"/>
</dbReference>
<feature type="transmembrane region" description="Helical" evidence="16">
    <location>
        <begin position="242"/>
        <end position="264"/>
    </location>
</feature>
<evidence type="ECO:0000256" key="7">
    <source>
        <dbReference type="ARBA" id="ARBA00022792"/>
    </source>
</evidence>
<feature type="transmembrane region" description="Helical" evidence="16">
    <location>
        <begin position="114"/>
        <end position="131"/>
    </location>
</feature>
<dbReference type="EMBL" id="KP013120">
    <property type="protein sequence ID" value="AJW75673.1"/>
    <property type="molecule type" value="Genomic_DNA"/>
</dbReference>
<keyword evidence="4 16" id="KW-0813">Transport</keyword>
<protein>
    <recommendedName>
        <fullName evidence="3 16">NADH-ubiquinone oxidoreductase chain 5</fullName>
        <ecNumber evidence="2 16">7.1.1.2</ecNumber>
    </recommendedName>
</protein>
<reference evidence="20" key="1">
    <citation type="submission" date="2014-10" db="EMBL/GenBank/DDBJ databases">
        <title>Introduction of universal fish and amphibian primers for long-range PCR amplification and whole mitochondrial genome assembly using next-generation sequencing techniques.</title>
        <authorList>
            <person name="Renshaw M.A."/>
            <person name="Olds B.P."/>
            <person name="Li Y."/>
            <person name="Pfrender M.E."/>
            <person name="Lodge D.M."/>
        </authorList>
    </citation>
    <scope>NUCLEOTIDE SEQUENCE</scope>
</reference>
<comment type="subcellular location">
    <subcellularLocation>
        <location evidence="1">Mitochondrion inner membrane</location>
        <topology evidence="1">Multi-pass membrane protein</topology>
    </subcellularLocation>
</comment>
<keyword evidence="11 16" id="KW-0520">NAD</keyword>
<proteinExistence type="inferred from homology"/>
<dbReference type="GO" id="GO:0042773">
    <property type="term" value="P:ATP synthesis coupled electron transport"/>
    <property type="evidence" value="ECO:0007669"/>
    <property type="project" value="InterPro"/>
</dbReference>
<dbReference type="InterPro" id="IPR018393">
    <property type="entry name" value="NADHpl_OxRdtase_5_subgr"/>
</dbReference>
<feature type="transmembrane region" description="Helical" evidence="16">
    <location>
        <begin position="322"/>
        <end position="344"/>
    </location>
</feature>
<dbReference type="InterPro" id="IPR001750">
    <property type="entry name" value="ND/Mrp_TM"/>
</dbReference>
<dbReference type="AlphaFoldDB" id="A0A0N7AY46"/>
<feature type="transmembrane region" description="Helical" evidence="16">
    <location>
        <begin position="298"/>
        <end position="316"/>
    </location>
</feature>
<dbReference type="GO" id="GO:0015990">
    <property type="term" value="P:electron transport coupled proton transport"/>
    <property type="evidence" value="ECO:0007669"/>
    <property type="project" value="TreeGrafter"/>
</dbReference>
<feature type="transmembrane region" description="Helical" evidence="16">
    <location>
        <begin position="6"/>
        <end position="24"/>
    </location>
</feature>
<feature type="transmembrane region" description="Helical" evidence="16">
    <location>
        <begin position="36"/>
        <end position="56"/>
    </location>
</feature>
<dbReference type="Pfam" id="PF00361">
    <property type="entry name" value="Proton_antipo_M"/>
    <property type="match status" value="1"/>
</dbReference>
<dbReference type="PRINTS" id="PR01434">
    <property type="entry name" value="NADHDHGNASE5"/>
</dbReference>
<dbReference type="PANTHER" id="PTHR42829:SF2">
    <property type="entry name" value="NADH-UBIQUINONE OXIDOREDUCTASE CHAIN 5"/>
    <property type="match status" value="1"/>
</dbReference>
<organism evidence="20">
    <name type="scientific">Ambystoma mavortium stebbinsi</name>
    <name type="common">Sonora tiger salamander</name>
    <dbReference type="NCBI Taxonomy" id="215237"/>
    <lineage>
        <taxon>Eukaryota</taxon>
        <taxon>Metazoa</taxon>
        <taxon>Chordata</taxon>
        <taxon>Craniata</taxon>
        <taxon>Vertebrata</taxon>
        <taxon>Euteleostomi</taxon>
        <taxon>Amphibia</taxon>
        <taxon>Batrachia</taxon>
        <taxon>Caudata</taxon>
        <taxon>Salamandroidea</taxon>
        <taxon>Ambystomatidae</taxon>
        <taxon>Ambystoma</taxon>
        <taxon>Ambystoma mavortium</taxon>
    </lineage>
</organism>
<feature type="transmembrane region" description="Helical" evidence="16">
    <location>
        <begin position="169"/>
        <end position="188"/>
    </location>
</feature>
<feature type="domain" description="NADH-Ubiquinone oxidoreductase (complex I) chain 5 N-terminal" evidence="18">
    <location>
        <begin position="65"/>
        <end position="115"/>
    </location>
</feature>
<evidence type="ECO:0000259" key="17">
    <source>
        <dbReference type="Pfam" id="PF00361"/>
    </source>
</evidence>
<evidence type="ECO:0000259" key="18">
    <source>
        <dbReference type="Pfam" id="PF00662"/>
    </source>
</evidence>
<feature type="transmembrane region" description="Helical" evidence="16">
    <location>
        <begin position="208"/>
        <end position="230"/>
    </location>
</feature>
<feature type="transmembrane region" description="Helical" evidence="16">
    <location>
        <begin position="404"/>
        <end position="425"/>
    </location>
</feature>
<evidence type="ECO:0000256" key="3">
    <source>
        <dbReference type="ARBA" id="ARBA00021096"/>
    </source>
</evidence>
<keyword evidence="6 16" id="KW-0812">Transmembrane</keyword>
<accession>A0A0N7AY46</accession>
<geneLocation type="mitochondrion" evidence="20"/>
<evidence type="ECO:0000256" key="2">
    <source>
        <dbReference type="ARBA" id="ARBA00012944"/>
    </source>
</evidence>
<keyword evidence="9" id="KW-0249">Electron transport</keyword>
<feature type="transmembrane region" description="Helical" evidence="16">
    <location>
        <begin position="481"/>
        <end position="499"/>
    </location>
</feature>
<dbReference type="EC" id="7.1.1.2" evidence="2 16"/>
<dbReference type="GO" id="GO:0005743">
    <property type="term" value="C:mitochondrial inner membrane"/>
    <property type="evidence" value="ECO:0007669"/>
    <property type="project" value="UniProtKB-SubCell"/>
</dbReference>
<evidence type="ECO:0000256" key="4">
    <source>
        <dbReference type="ARBA" id="ARBA00022448"/>
    </source>
</evidence>
<feature type="transmembrane region" description="Helical" evidence="16">
    <location>
        <begin position="365"/>
        <end position="384"/>
    </location>
</feature>
<name>A0A0N7AY46_9SALA</name>
<feature type="transmembrane region" description="Helical" evidence="16">
    <location>
        <begin position="270"/>
        <end position="291"/>
    </location>
</feature>
<dbReference type="GO" id="GO:0003954">
    <property type="term" value="F:NADH dehydrogenase activity"/>
    <property type="evidence" value="ECO:0007669"/>
    <property type="project" value="TreeGrafter"/>
</dbReference>
<dbReference type="PANTHER" id="PTHR42829">
    <property type="entry name" value="NADH-UBIQUINONE OXIDOREDUCTASE CHAIN 5"/>
    <property type="match status" value="1"/>
</dbReference>
<feature type="transmembrane region" description="Helical" evidence="16">
    <location>
        <begin position="579"/>
        <end position="596"/>
    </location>
</feature>
<keyword evidence="14 16" id="KW-0472">Membrane</keyword>
<feature type="domain" description="NADH dehydrogenase subunit 5 C-terminal" evidence="19">
    <location>
        <begin position="419"/>
        <end position="593"/>
    </location>
</feature>
<comment type="similarity">
    <text evidence="16">Belongs to the complex I subunit 5 family.</text>
</comment>
<evidence type="ECO:0000256" key="15">
    <source>
        <dbReference type="ARBA" id="ARBA00049551"/>
    </source>
</evidence>
<keyword evidence="7" id="KW-0999">Mitochondrion inner membrane</keyword>
<dbReference type="NCBIfam" id="TIGR01974">
    <property type="entry name" value="NDH_I_L"/>
    <property type="match status" value="1"/>
</dbReference>
<evidence type="ECO:0000256" key="10">
    <source>
        <dbReference type="ARBA" id="ARBA00022989"/>
    </source>
</evidence>
<evidence type="ECO:0000256" key="11">
    <source>
        <dbReference type="ARBA" id="ARBA00023027"/>
    </source>
</evidence>
<evidence type="ECO:0000256" key="8">
    <source>
        <dbReference type="ARBA" id="ARBA00022967"/>
    </source>
</evidence>
<comment type="catalytic activity">
    <reaction evidence="15 16">
        <text>a ubiquinone + NADH + 5 H(+)(in) = a ubiquinol + NAD(+) + 4 H(+)(out)</text>
        <dbReference type="Rhea" id="RHEA:29091"/>
        <dbReference type="Rhea" id="RHEA-COMP:9565"/>
        <dbReference type="Rhea" id="RHEA-COMP:9566"/>
        <dbReference type="ChEBI" id="CHEBI:15378"/>
        <dbReference type="ChEBI" id="CHEBI:16389"/>
        <dbReference type="ChEBI" id="CHEBI:17976"/>
        <dbReference type="ChEBI" id="CHEBI:57540"/>
        <dbReference type="ChEBI" id="CHEBI:57945"/>
        <dbReference type="EC" id="7.1.1.2"/>
    </reaction>
</comment>
<evidence type="ECO:0000259" key="19">
    <source>
        <dbReference type="Pfam" id="PF06455"/>
    </source>
</evidence>
<dbReference type="Pfam" id="PF06455">
    <property type="entry name" value="NADH5_C"/>
    <property type="match status" value="1"/>
</dbReference>
<keyword evidence="5" id="KW-0679">Respiratory chain</keyword>
<evidence type="ECO:0000313" key="20">
    <source>
        <dbReference type="EMBL" id="AJW75673.1"/>
    </source>
</evidence>
<keyword evidence="10 16" id="KW-1133">Transmembrane helix</keyword>
<feature type="domain" description="NADH:quinone oxidoreductase/Mrp antiporter transmembrane" evidence="17">
    <location>
        <begin position="131"/>
        <end position="415"/>
    </location>
</feature>
<evidence type="ECO:0000256" key="16">
    <source>
        <dbReference type="RuleBase" id="RU003404"/>
    </source>
</evidence>
<dbReference type="InterPro" id="IPR010934">
    <property type="entry name" value="NADH_DH_su5_C"/>
</dbReference>
<dbReference type="GO" id="GO:0008137">
    <property type="term" value="F:NADH dehydrogenase (ubiquinone) activity"/>
    <property type="evidence" value="ECO:0007669"/>
    <property type="project" value="UniProtKB-EC"/>
</dbReference>
<keyword evidence="13 16" id="KW-0496">Mitochondrion</keyword>
<dbReference type="InterPro" id="IPR003945">
    <property type="entry name" value="NU5C-like"/>
</dbReference>
<feature type="transmembrane region" description="Helical" evidence="16">
    <location>
        <begin position="82"/>
        <end position="102"/>
    </location>
</feature>
<evidence type="ECO:0000256" key="14">
    <source>
        <dbReference type="ARBA" id="ARBA00023136"/>
    </source>
</evidence>
<evidence type="ECO:0000256" key="13">
    <source>
        <dbReference type="ARBA" id="ARBA00023128"/>
    </source>
</evidence>
<keyword evidence="8" id="KW-1278">Translocase</keyword>
<sequence length="598" mass="67282">MDLNLLFNSSFILTLTLLTIPLFLKKENWPNFVKSSVKYAFMSSLLPMMIFLNVGLESTTTNFNWMFIYNFNITSSIKLDQYSLVFLPIALFVTWSILEFSIWYMHHDPNISRFFKYLLVFLFAMLILITANNMFQLFIGWEGVGIMSFLLIGWWYGRSDANTAAIQAVVYNRVGDIGLIISMAWLSMNSNSWELQQMFTTYDKESMLPILGLILAATGKSAQFGLHPWLPAAMEGPTPVSALLHSSTMVVAGIFILIRFQPLIEQNKLALTTCLCLGALTTMFTAICALTQNDIKKIIAFSTSSQLGLMMVTIGLNQPQLAFFHISTHAFFKAMLFLCSGSIIHNLNDEQDIRKMGGLQNSIPITTSCLTIGSLALVGTPFLAGFFSKDAIIESMNTSYLNSWALILTLIATSFTMIYSFRIIFYVQMKYPRSLPIQPINENNKLLINPIMRLAWGSMIAGLLIINSSSPMKEQLLTMPLFSKMAALLVTIIGLLLALDLSKIMTKQNIHSFSNNLAFYPTVIHRILPDMNLSLGQNISTHITDMTWYEKTGPKYMTAQFLPPIKAITNSQSGMIKTYMTLFLISMLLMIMLASYCT</sequence>